<dbReference type="AlphaFoldDB" id="A6GJA4"/>
<feature type="transmembrane region" description="Helical" evidence="1">
    <location>
        <begin position="96"/>
        <end position="120"/>
    </location>
</feature>
<feature type="transmembrane region" description="Helical" evidence="1">
    <location>
        <begin position="71"/>
        <end position="90"/>
    </location>
</feature>
<keyword evidence="1" id="KW-0812">Transmembrane</keyword>
<accession>A6GJA4</accession>
<proteinExistence type="predicted"/>
<feature type="transmembrane region" description="Helical" evidence="1">
    <location>
        <begin position="21"/>
        <end position="41"/>
    </location>
</feature>
<keyword evidence="3" id="KW-1185">Reference proteome</keyword>
<evidence type="ECO:0000313" key="2">
    <source>
        <dbReference type="EMBL" id="EDM74049.1"/>
    </source>
</evidence>
<organism evidence="2 3">
    <name type="scientific">Plesiocystis pacifica SIR-1</name>
    <dbReference type="NCBI Taxonomy" id="391625"/>
    <lineage>
        <taxon>Bacteria</taxon>
        <taxon>Pseudomonadati</taxon>
        <taxon>Myxococcota</taxon>
        <taxon>Polyangia</taxon>
        <taxon>Nannocystales</taxon>
        <taxon>Nannocystaceae</taxon>
        <taxon>Plesiocystis</taxon>
    </lineage>
</organism>
<reference evidence="2 3" key="1">
    <citation type="submission" date="2007-06" db="EMBL/GenBank/DDBJ databases">
        <authorList>
            <person name="Shimkets L."/>
            <person name="Ferriera S."/>
            <person name="Johnson J."/>
            <person name="Kravitz S."/>
            <person name="Beeson K."/>
            <person name="Sutton G."/>
            <person name="Rogers Y.-H."/>
            <person name="Friedman R."/>
            <person name="Frazier M."/>
            <person name="Venter J.C."/>
        </authorList>
    </citation>
    <scope>NUCLEOTIDE SEQUENCE [LARGE SCALE GENOMIC DNA]</scope>
    <source>
        <strain evidence="2 3">SIR-1</strain>
    </source>
</reference>
<comment type="caution">
    <text evidence="2">The sequence shown here is derived from an EMBL/GenBank/DDBJ whole genome shotgun (WGS) entry which is preliminary data.</text>
</comment>
<name>A6GJA4_9BACT</name>
<dbReference type="EMBL" id="ABCS01000152">
    <property type="protein sequence ID" value="EDM74049.1"/>
    <property type="molecule type" value="Genomic_DNA"/>
</dbReference>
<dbReference type="STRING" id="391625.PPSIR1_16870"/>
<dbReference type="RefSeq" id="WP_006976790.1">
    <property type="nucleotide sequence ID" value="NZ_ABCS01000152.1"/>
</dbReference>
<keyword evidence="1" id="KW-1133">Transmembrane helix</keyword>
<gene>
    <name evidence="2" type="ORF">PPSIR1_16870</name>
</gene>
<feature type="transmembrane region" description="Helical" evidence="1">
    <location>
        <begin position="47"/>
        <end position="64"/>
    </location>
</feature>
<evidence type="ECO:0000313" key="3">
    <source>
        <dbReference type="Proteomes" id="UP000005801"/>
    </source>
</evidence>
<sequence length="237" mass="25588">MVDDAPGERTRWLSRSVKTALLALILTQFFGELVVTQLLGVPEGTEALLYGSCLAFGMLAVSEVAGVPVRFVPAFPAWAVSLAAIAWAGFELWGPLAPVGAVVLGVGTHFVLVGLAGLVARGRAGGRFDEARELLASVSELSPERDEAWMWLADAVWIPEGPWSPEALEHGRMVLAQAVRLLPGRPRPTDEKLRAAMDVLDERMQALASSEAARAEADWAALGAELDWLRQELRRRG</sequence>
<evidence type="ECO:0000256" key="1">
    <source>
        <dbReference type="SAM" id="Phobius"/>
    </source>
</evidence>
<keyword evidence="1" id="KW-0472">Membrane</keyword>
<protein>
    <submittedName>
        <fullName evidence="2">Uncharacterized protein</fullName>
    </submittedName>
</protein>
<dbReference type="Proteomes" id="UP000005801">
    <property type="component" value="Unassembled WGS sequence"/>
</dbReference>